<dbReference type="PROSITE" id="PS50076">
    <property type="entry name" value="DNAJ_2"/>
    <property type="match status" value="1"/>
</dbReference>
<reference evidence="2 3" key="1">
    <citation type="submission" date="2019-08" db="EMBL/GenBank/DDBJ databases">
        <authorList>
            <person name="Peeters C."/>
        </authorList>
    </citation>
    <scope>NUCLEOTIDE SEQUENCE [LARGE SCALE GENOMIC DNA]</scope>
    <source>
        <strain evidence="2 3">LMG 31110</strain>
    </source>
</reference>
<feature type="domain" description="J" evidence="1">
    <location>
        <begin position="2"/>
        <end position="68"/>
    </location>
</feature>
<dbReference type="PROSITE" id="PS00636">
    <property type="entry name" value="DNAJ_1"/>
    <property type="match status" value="1"/>
</dbReference>
<dbReference type="InterPro" id="IPR001623">
    <property type="entry name" value="DnaJ_domain"/>
</dbReference>
<evidence type="ECO:0000313" key="3">
    <source>
        <dbReference type="Proteomes" id="UP000337189"/>
    </source>
</evidence>
<dbReference type="PANTHER" id="PTHR43948">
    <property type="entry name" value="DNAJ HOMOLOG SUBFAMILY B"/>
    <property type="match status" value="1"/>
</dbReference>
<dbReference type="InterPro" id="IPR036869">
    <property type="entry name" value="J_dom_sf"/>
</dbReference>
<dbReference type="Pfam" id="PF00226">
    <property type="entry name" value="DnaJ"/>
    <property type="match status" value="1"/>
</dbReference>
<protein>
    <submittedName>
        <fullName evidence="2">Molecular chaperone DnaJ</fullName>
    </submittedName>
</protein>
<dbReference type="GO" id="GO:0005737">
    <property type="term" value="C:cytoplasm"/>
    <property type="evidence" value="ECO:0007669"/>
    <property type="project" value="TreeGrafter"/>
</dbReference>
<name>A0A5E4YSW0_9BURK</name>
<dbReference type="InterPro" id="IPR018253">
    <property type="entry name" value="DnaJ_domain_CS"/>
</dbReference>
<dbReference type="GO" id="GO:0051082">
    <property type="term" value="F:unfolded protein binding"/>
    <property type="evidence" value="ECO:0007669"/>
    <property type="project" value="TreeGrafter"/>
</dbReference>
<dbReference type="Proteomes" id="UP000337189">
    <property type="component" value="Unassembled WGS sequence"/>
</dbReference>
<dbReference type="Gene3D" id="3.40.1420.10">
    <property type="entry name" value="Inhibitor of vertebrate lysozyme"/>
    <property type="match status" value="1"/>
</dbReference>
<dbReference type="InterPro" id="IPR036501">
    <property type="entry name" value="Inhibitor_vert_lysozyme_sf"/>
</dbReference>
<dbReference type="PRINTS" id="PR00625">
    <property type="entry name" value="JDOMAIN"/>
</dbReference>
<accession>A0A5E4YSW0</accession>
<dbReference type="CDD" id="cd06257">
    <property type="entry name" value="DnaJ"/>
    <property type="match status" value="1"/>
</dbReference>
<dbReference type="EMBL" id="CABPSJ010000008">
    <property type="protein sequence ID" value="VVE50993.1"/>
    <property type="molecule type" value="Genomic_DNA"/>
</dbReference>
<dbReference type="SUPFAM" id="SSF46565">
    <property type="entry name" value="Chaperone J-domain"/>
    <property type="match status" value="1"/>
</dbReference>
<dbReference type="GO" id="GO:0044183">
    <property type="term" value="F:protein folding chaperone"/>
    <property type="evidence" value="ECO:0007669"/>
    <property type="project" value="TreeGrafter"/>
</dbReference>
<sequence length="602" mass="66722">MDYYEILGVARTATQSEIKAAYRRGAMRWHPDRNPGNEEYAARQFKDLAHAYAILGDSDKRRAYDETFTAHSGKQTEPEQQDDDIYMEEAARIFLEEMTELATTLAAGGHNPDVIFGALLSQGCPESVARRIAHMAAGNHRSNSDARTKADSASTSKSSLSITSVLMQGFATVKRLALRLTVVVVCVMVGKFIIGVMKDESTRSYNPASVSSQSLQQPEQAAPMLSAIQQQIPGYDETTQSGTIFYSEGPVNADWWGTAKNYLGTPFTIRLMRKEEVPQSPSRTLYFFTSTPNTSDKFECHVCRPIVSLMMVARDEQGREKVTIPLTPVDAMGGFGNYTMADQPTKFVEIGSNGKLGIPFFDSYMGMGERTSWWTIVAIESNAFRLLGHLPDAFEHSGRFDCSVPGNCAKWGANLTFQKTGNAEYYPVLVTKSGFEYDDDYEIQPVEAPFVLRFDGAKYARIEPPARRTRPDSVGMELGCSEPNQAQGCTSGQAYFEGNEKFAKAMRSVIVSNDLDPSLMPGTWGGLVGVRISGNAYTASYVCPKGRCEDSRLDFLYLPWYHRIVGIYRGKSATGEDVRSIIGNPTDEERRILFELTPRSQA</sequence>
<dbReference type="SMART" id="SM00271">
    <property type="entry name" value="DnaJ"/>
    <property type="match status" value="1"/>
</dbReference>
<dbReference type="RefSeq" id="WP_174979746.1">
    <property type="nucleotide sequence ID" value="NZ_CABPSJ010000008.1"/>
</dbReference>
<evidence type="ECO:0000259" key="1">
    <source>
        <dbReference type="PROSITE" id="PS50076"/>
    </source>
</evidence>
<evidence type="ECO:0000313" key="2">
    <source>
        <dbReference type="EMBL" id="VVE50993.1"/>
    </source>
</evidence>
<gene>
    <name evidence="2" type="ORF">PCO31110_04746</name>
</gene>
<organism evidence="2 3">
    <name type="scientific">Pandoraea communis</name>
    <dbReference type="NCBI Taxonomy" id="2508297"/>
    <lineage>
        <taxon>Bacteria</taxon>
        <taxon>Pseudomonadati</taxon>
        <taxon>Pseudomonadota</taxon>
        <taxon>Betaproteobacteria</taxon>
        <taxon>Burkholderiales</taxon>
        <taxon>Burkholderiaceae</taxon>
        <taxon>Pandoraea</taxon>
    </lineage>
</organism>
<dbReference type="Gene3D" id="1.10.287.110">
    <property type="entry name" value="DnaJ domain"/>
    <property type="match status" value="1"/>
</dbReference>
<dbReference type="PANTHER" id="PTHR43948:SF10">
    <property type="entry name" value="MRJ, ISOFORM E"/>
    <property type="match status" value="1"/>
</dbReference>
<proteinExistence type="predicted"/>
<dbReference type="AlphaFoldDB" id="A0A5E4YSW0"/>
<dbReference type="GO" id="GO:0051087">
    <property type="term" value="F:protein-folding chaperone binding"/>
    <property type="evidence" value="ECO:0007669"/>
    <property type="project" value="TreeGrafter"/>
</dbReference>